<keyword evidence="5" id="KW-0548">Nucleotidyltransferase</keyword>
<dbReference type="Pfam" id="PF13155">
    <property type="entry name" value="Toprim_2"/>
    <property type="match status" value="1"/>
</dbReference>
<gene>
    <name evidence="14" type="primary">dnaG</name>
    <name evidence="14" type="ORF">E6Q11_01925</name>
</gene>
<evidence type="ECO:0000256" key="7">
    <source>
        <dbReference type="ARBA" id="ARBA00022723"/>
    </source>
</evidence>
<feature type="non-terminal residue" evidence="14">
    <location>
        <position position="557"/>
    </location>
</feature>
<dbReference type="GO" id="GO:0008270">
    <property type="term" value="F:zinc ion binding"/>
    <property type="evidence" value="ECO:0007669"/>
    <property type="project" value="UniProtKB-KW"/>
</dbReference>
<evidence type="ECO:0000256" key="12">
    <source>
        <dbReference type="ARBA" id="ARBA00023163"/>
    </source>
</evidence>
<accession>A0A5C7JAB7</accession>
<dbReference type="InterPro" id="IPR030846">
    <property type="entry name" value="DnaG_bac"/>
</dbReference>
<dbReference type="GO" id="GO:0006269">
    <property type="term" value="P:DNA replication, synthesis of primer"/>
    <property type="evidence" value="ECO:0007669"/>
    <property type="project" value="UniProtKB-KW"/>
</dbReference>
<keyword evidence="4" id="KW-0808">Transferase</keyword>
<dbReference type="SUPFAM" id="SSF56731">
    <property type="entry name" value="DNA primase core"/>
    <property type="match status" value="1"/>
</dbReference>
<dbReference type="Gene3D" id="3.90.980.10">
    <property type="entry name" value="DNA primase, catalytic core, N-terminal domain"/>
    <property type="match status" value="1"/>
</dbReference>
<dbReference type="Pfam" id="PF08275">
    <property type="entry name" value="DNAG_N"/>
    <property type="match status" value="1"/>
</dbReference>
<dbReference type="Gene3D" id="3.90.580.10">
    <property type="entry name" value="Zinc finger, CHC2-type domain"/>
    <property type="match status" value="1"/>
</dbReference>
<comment type="caution">
    <text evidence="14">The sequence shown here is derived from an EMBL/GenBank/DDBJ whole genome shotgun (WGS) entry which is preliminary data.</text>
</comment>
<dbReference type="InterPro" id="IPR013264">
    <property type="entry name" value="DNAG_N"/>
</dbReference>
<evidence type="ECO:0000256" key="2">
    <source>
        <dbReference type="ARBA" id="ARBA00022478"/>
    </source>
</evidence>
<dbReference type="Pfam" id="PF01807">
    <property type="entry name" value="Zn_ribbon_DnaG"/>
    <property type="match status" value="1"/>
</dbReference>
<keyword evidence="10" id="KW-0460">Magnesium</keyword>
<evidence type="ECO:0000256" key="4">
    <source>
        <dbReference type="ARBA" id="ARBA00022679"/>
    </source>
</evidence>
<dbReference type="InterPro" id="IPR006295">
    <property type="entry name" value="DNA_primase_DnaG"/>
</dbReference>
<organism evidence="14 15">
    <name type="scientific">Candidatus Dojkabacteria bacterium</name>
    <dbReference type="NCBI Taxonomy" id="2099670"/>
    <lineage>
        <taxon>Bacteria</taxon>
        <taxon>Candidatus Dojkabacteria</taxon>
    </lineage>
</organism>
<dbReference type="AlphaFoldDB" id="A0A5C7JAB7"/>
<name>A0A5C7JAB7_9BACT</name>
<dbReference type="FunFam" id="3.90.580.10:FF:000001">
    <property type="entry name" value="DNA primase"/>
    <property type="match status" value="1"/>
</dbReference>
<dbReference type="Proteomes" id="UP000321026">
    <property type="component" value="Unassembled WGS sequence"/>
</dbReference>
<dbReference type="SMART" id="SM00400">
    <property type="entry name" value="ZnF_CHCC"/>
    <property type="match status" value="1"/>
</dbReference>
<dbReference type="GO" id="GO:0003677">
    <property type="term" value="F:DNA binding"/>
    <property type="evidence" value="ECO:0007669"/>
    <property type="project" value="UniProtKB-KW"/>
</dbReference>
<dbReference type="InterPro" id="IPR006171">
    <property type="entry name" value="TOPRIM_dom"/>
</dbReference>
<evidence type="ECO:0000313" key="14">
    <source>
        <dbReference type="EMBL" id="TXG77942.1"/>
    </source>
</evidence>
<dbReference type="GO" id="GO:0000428">
    <property type="term" value="C:DNA-directed RNA polymerase complex"/>
    <property type="evidence" value="ECO:0007669"/>
    <property type="project" value="UniProtKB-KW"/>
</dbReference>
<evidence type="ECO:0000256" key="8">
    <source>
        <dbReference type="ARBA" id="ARBA00022771"/>
    </source>
</evidence>
<keyword evidence="6" id="KW-0235">DNA replication</keyword>
<comment type="cofactor">
    <cofactor evidence="1">
        <name>Zn(2+)</name>
        <dbReference type="ChEBI" id="CHEBI:29105"/>
    </cofactor>
</comment>
<evidence type="ECO:0000256" key="11">
    <source>
        <dbReference type="ARBA" id="ARBA00023125"/>
    </source>
</evidence>
<evidence type="ECO:0000256" key="10">
    <source>
        <dbReference type="ARBA" id="ARBA00022842"/>
    </source>
</evidence>
<dbReference type="InterPro" id="IPR037068">
    <property type="entry name" value="DNA_primase_core_N_sf"/>
</dbReference>
<dbReference type="InterPro" id="IPR002694">
    <property type="entry name" value="Znf_CHC2"/>
</dbReference>
<dbReference type="SMART" id="SM00493">
    <property type="entry name" value="TOPRIM"/>
    <property type="match status" value="1"/>
</dbReference>
<evidence type="ECO:0000259" key="13">
    <source>
        <dbReference type="PROSITE" id="PS50880"/>
    </source>
</evidence>
<dbReference type="HAMAP" id="MF_00974">
    <property type="entry name" value="DNA_primase_DnaG"/>
    <property type="match status" value="1"/>
</dbReference>
<dbReference type="GO" id="GO:1990077">
    <property type="term" value="C:primosome complex"/>
    <property type="evidence" value="ECO:0007669"/>
    <property type="project" value="UniProtKB-KW"/>
</dbReference>
<feature type="domain" description="Toprim" evidence="13">
    <location>
        <begin position="257"/>
        <end position="338"/>
    </location>
</feature>
<keyword evidence="12" id="KW-0804">Transcription</keyword>
<evidence type="ECO:0000256" key="9">
    <source>
        <dbReference type="ARBA" id="ARBA00022833"/>
    </source>
</evidence>
<dbReference type="PANTHER" id="PTHR30313">
    <property type="entry name" value="DNA PRIMASE"/>
    <property type="match status" value="1"/>
</dbReference>
<keyword evidence="3" id="KW-0639">Primosome</keyword>
<proteinExistence type="inferred from homology"/>
<dbReference type="InterPro" id="IPR050219">
    <property type="entry name" value="DnaG_primase"/>
</dbReference>
<keyword evidence="8" id="KW-0863">Zinc-finger</keyword>
<keyword evidence="7" id="KW-0479">Metal-binding</keyword>
<dbReference type="EMBL" id="SSDS01000032">
    <property type="protein sequence ID" value="TXG77942.1"/>
    <property type="molecule type" value="Genomic_DNA"/>
</dbReference>
<dbReference type="Gene3D" id="3.40.1360.10">
    <property type="match status" value="1"/>
</dbReference>
<protein>
    <submittedName>
        <fullName evidence="14">DNA primase</fullName>
    </submittedName>
</protein>
<keyword evidence="9" id="KW-0862">Zinc</keyword>
<dbReference type="GO" id="GO:0005737">
    <property type="term" value="C:cytoplasm"/>
    <property type="evidence" value="ECO:0007669"/>
    <property type="project" value="TreeGrafter"/>
</dbReference>
<dbReference type="GO" id="GO:0003899">
    <property type="term" value="F:DNA-directed RNA polymerase activity"/>
    <property type="evidence" value="ECO:0007669"/>
    <property type="project" value="InterPro"/>
</dbReference>
<dbReference type="InterPro" id="IPR034151">
    <property type="entry name" value="TOPRIM_DnaG_bac"/>
</dbReference>
<dbReference type="NCBIfam" id="TIGR01391">
    <property type="entry name" value="dnaG"/>
    <property type="match status" value="1"/>
</dbReference>
<evidence type="ECO:0000256" key="6">
    <source>
        <dbReference type="ARBA" id="ARBA00022705"/>
    </source>
</evidence>
<dbReference type="SUPFAM" id="SSF57783">
    <property type="entry name" value="Zinc beta-ribbon"/>
    <property type="match status" value="1"/>
</dbReference>
<keyword evidence="11" id="KW-0238">DNA-binding</keyword>
<evidence type="ECO:0000313" key="15">
    <source>
        <dbReference type="Proteomes" id="UP000321026"/>
    </source>
</evidence>
<sequence length="557" mass="61935">MSTTTEDIKARLNIVDIVGQYVRLQKAGSAWKANCPFHQEKTPSFNVNEERNMWHCFGCGKGGDVFAFVMEIEGLEFREALRLLAEKAGVELPEYRGGGQALAESKDRGIEILELATKFYEKQLWESIPGKKILEYLHGRGLSDESIRTYRLGYAPDGWEHVTKFLVGRGFRSEELEGTGLSLRGKEGRGFYDRFRDRIMFPIQDILGRPIGYSARVAPGGDETQAKYINTPETSLYHKSRALYGLAIAKQAIKEAGRTILVEGNMDVIALHQAGLANVVAVSGTALTTEQLAILRRYGKKLSLFFDMDKAGQAAAWKSAVLAFSLDFTVDTVAISGGKDAADMNRENPELLRQAVAGAKPAMRYFLDTLLSSPEAGTQEGKRVVVERYAELLAATPNDLDRAHWTKELAEAIHAEPKVVQTTIEKAFRSMQHGTNFTESRPVASFLPKSFGRRSEVLREGIIGLALASHRVWASVEAETDSAVRDFILLHPIAFFIRNNPADPVAAIEDRTLQALASDVLFRTLELPRFREEGVDRNQVALEIATEYLQALRAEIH</sequence>
<dbReference type="InterPro" id="IPR036977">
    <property type="entry name" value="DNA_primase_Znf_CHC2"/>
</dbReference>
<dbReference type="PANTHER" id="PTHR30313:SF2">
    <property type="entry name" value="DNA PRIMASE"/>
    <property type="match status" value="1"/>
</dbReference>
<reference evidence="14 15" key="1">
    <citation type="submission" date="2018-09" db="EMBL/GenBank/DDBJ databases">
        <title>Metagenome Assembled Genomes from an Advanced Water Purification Facility.</title>
        <authorList>
            <person name="Stamps B.W."/>
            <person name="Spear J.R."/>
        </authorList>
    </citation>
    <scope>NUCLEOTIDE SEQUENCE [LARGE SCALE GENOMIC DNA]</scope>
    <source>
        <strain evidence="14">Bin_63_2</strain>
    </source>
</reference>
<evidence type="ECO:0000256" key="5">
    <source>
        <dbReference type="ARBA" id="ARBA00022695"/>
    </source>
</evidence>
<dbReference type="CDD" id="cd03364">
    <property type="entry name" value="TOPRIM_DnaG_primases"/>
    <property type="match status" value="1"/>
</dbReference>
<keyword evidence="2" id="KW-0240">DNA-directed RNA polymerase</keyword>
<evidence type="ECO:0000256" key="1">
    <source>
        <dbReference type="ARBA" id="ARBA00001947"/>
    </source>
</evidence>
<dbReference type="PROSITE" id="PS50880">
    <property type="entry name" value="TOPRIM"/>
    <property type="match status" value="1"/>
</dbReference>
<evidence type="ECO:0000256" key="3">
    <source>
        <dbReference type="ARBA" id="ARBA00022515"/>
    </source>
</evidence>